<accession>A0A8T0HWG7</accession>
<proteinExistence type="predicted"/>
<organism evidence="3 4">
    <name type="scientific">Ceratodon purpureus</name>
    <name type="common">Fire moss</name>
    <name type="synonym">Dicranum purpureum</name>
    <dbReference type="NCBI Taxonomy" id="3225"/>
    <lineage>
        <taxon>Eukaryota</taxon>
        <taxon>Viridiplantae</taxon>
        <taxon>Streptophyta</taxon>
        <taxon>Embryophyta</taxon>
        <taxon>Bryophyta</taxon>
        <taxon>Bryophytina</taxon>
        <taxon>Bryopsida</taxon>
        <taxon>Dicranidae</taxon>
        <taxon>Pseudoditrichales</taxon>
        <taxon>Ditrichaceae</taxon>
        <taxon>Ceratodon</taxon>
    </lineage>
</organism>
<keyword evidence="2" id="KW-0812">Transmembrane</keyword>
<keyword evidence="2" id="KW-1133">Transmembrane helix</keyword>
<evidence type="ECO:0000256" key="2">
    <source>
        <dbReference type="SAM" id="Phobius"/>
    </source>
</evidence>
<evidence type="ECO:0000256" key="1">
    <source>
        <dbReference type="SAM" id="MobiDB-lite"/>
    </source>
</evidence>
<dbReference type="AlphaFoldDB" id="A0A8T0HWG7"/>
<dbReference type="EMBL" id="CM026426">
    <property type="protein sequence ID" value="KAG0574803.1"/>
    <property type="molecule type" value="Genomic_DNA"/>
</dbReference>
<comment type="caution">
    <text evidence="3">The sequence shown here is derived from an EMBL/GenBank/DDBJ whole genome shotgun (WGS) entry which is preliminary data.</text>
</comment>
<keyword evidence="4" id="KW-1185">Reference proteome</keyword>
<evidence type="ECO:0000313" key="3">
    <source>
        <dbReference type="EMBL" id="KAG0574803.1"/>
    </source>
</evidence>
<feature type="transmembrane region" description="Helical" evidence="2">
    <location>
        <begin position="6"/>
        <end position="23"/>
    </location>
</feature>
<dbReference type="Proteomes" id="UP000822688">
    <property type="component" value="Chromosome V"/>
</dbReference>
<sequence length="84" mass="8933">MLGITLSLVVVLSILVGICYCMYEGRRLREWVVSFLNKCDDGDGSSGNESDPPLQVGSQKTRATKVSEPAPVCVLAGTGFLKGV</sequence>
<reference evidence="3" key="1">
    <citation type="submission" date="2020-06" db="EMBL/GenBank/DDBJ databases">
        <title>WGS assembly of Ceratodon purpureus strain R40.</title>
        <authorList>
            <person name="Carey S.B."/>
            <person name="Jenkins J."/>
            <person name="Shu S."/>
            <person name="Lovell J.T."/>
            <person name="Sreedasyam A."/>
            <person name="Maumus F."/>
            <person name="Tiley G.P."/>
            <person name="Fernandez-Pozo N."/>
            <person name="Barry K."/>
            <person name="Chen C."/>
            <person name="Wang M."/>
            <person name="Lipzen A."/>
            <person name="Daum C."/>
            <person name="Saski C.A."/>
            <person name="Payton A.C."/>
            <person name="Mcbreen J.C."/>
            <person name="Conrad R.E."/>
            <person name="Kollar L.M."/>
            <person name="Olsson S."/>
            <person name="Huttunen S."/>
            <person name="Landis J.B."/>
            <person name="Wickett N.J."/>
            <person name="Johnson M.G."/>
            <person name="Rensing S.A."/>
            <person name="Grimwood J."/>
            <person name="Schmutz J."/>
            <person name="Mcdaniel S.F."/>
        </authorList>
    </citation>
    <scope>NUCLEOTIDE SEQUENCE</scope>
    <source>
        <strain evidence="3">R40</strain>
    </source>
</reference>
<keyword evidence="2" id="KW-0472">Membrane</keyword>
<gene>
    <name evidence="3" type="ORF">KC19_VG292800</name>
</gene>
<protein>
    <submittedName>
        <fullName evidence="3">Uncharacterized protein</fullName>
    </submittedName>
</protein>
<evidence type="ECO:0000313" key="4">
    <source>
        <dbReference type="Proteomes" id="UP000822688"/>
    </source>
</evidence>
<name>A0A8T0HWG7_CERPU</name>
<feature type="region of interest" description="Disordered" evidence="1">
    <location>
        <begin position="42"/>
        <end position="63"/>
    </location>
</feature>